<dbReference type="PANTHER" id="PTHR47305">
    <property type="entry name" value="BEN DOMAIN-CONTAINING PROTEIN 2"/>
    <property type="match status" value="1"/>
</dbReference>
<evidence type="ECO:0000313" key="5">
    <source>
        <dbReference type="Proteomes" id="UP000593565"/>
    </source>
</evidence>
<dbReference type="PANTHER" id="PTHR47305:SF1">
    <property type="entry name" value="BEN DOMAIN-CONTAINING PROTEIN"/>
    <property type="match status" value="1"/>
</dbReference>
<protein>
    <recommendedName>
        <fullName evidence="3">BEN domain-containing protein</fullName>
    </recommendedName>
</protein>
<accession>A0A7J6A8V4</accession>
<sequence length="80" mass="9097">MKVPQFVMYLVLQRPNPPLVARYLIRFIFPVAVLVQSNGIQPLDHNKISSLREYLCERFPSMKLDPTGRLVSTPSMPPSG</sequence>
<evidence type="ECO:0000313" key="4">
    <source>
        <dbReference type="EMBL" id="KAF4078419.1"/>
    </source>
</evidence>
<comment type="subcellular location">
    <subcellularLocation>
        <location evidence="1">Nucleus</location>
    </subcellularLocation>
</comment>
<dbReference type="Proteomes" id="UP000593565">
    <property type="component" value="Unassembled WGS sequence"/>
</dbReference>
<evidence type="ECO:0000259" key="3">
    <source>
        <dbReference type="SMART" id="SM01025"/>
    </source>
</evidence>
<dbReference type="SMART" id="SM01025">
    <property type="entry name" value="BEN"/>
    <property type="match status" value="1"/>
</dbReference>
<name>A0A7J6A8V4_AMEME</name>
<dbReference type="InterPro" id="IPR018379">
    <property type="entry name" value="BEN_domain"/>
</dbReference>
<dbReference type="GO" id="GO:0005634">
    <property type="term" value="C:nucleus"/>
    <property type="evidence" value="ECO:0007669"/>
    <property type="project" value="UniProtKB-SubCell"/>
</dbReference>
<reference evidence="4 5" key="1">
    <citation type="submission" date="2020-02" db="EMBL/GenBank/DDBJ databases">
        <title>A chromosome-scale genome assembly of the black bullhead catfish (Ameiurus melas).</title>
        <authorList>
            <person name="Wen M."/>
            <person name="Zham M."/>
            <person name="Cabau C."/>
            <person name="Klopp C."/>
            <person name="Donnadieu C."/>
            <person name="Roques C."/>
            <person name="Bouchez O."/>
            <person name="Lampietro C."/>
            <person name="Jouanno E."/>
            <person name="Herpin A."/>
            <person name="Louis A."/>
            <person name="Berthelot C."/>
            <person name="Parey E."/>
            <person name="Roest-Crollius H."/>
            <person name="Braasch I."/>
            <person name="Postlethwait J."/>
            <person name="Robinson-Rechavi M."/>
            <person name="Echchiki A."/>
            <person name="Begum T."/>
            <person name="Montfort J."/>
            <person name="Schartl M."/>
            <person name="Bobe J."/>
            <person name="Guiguen Y."/>
        </authorList>
    </citation>
    <scope>NUCLEOTIDE SEQUENCE [LARGE SCALE GENOMIC DNA]</scope>
    <source>
        <strain evidence="4">M_S1</strain>
        <tissue evidence="4">Blood</tissue>
    </source>
</reference>
<organism evidence="4 5">
    <name type="scientific">Ameiurus melas</name>
    <name type="common">Black bullhead</name>
    <name type="synonym">Silurus melas</name>
    <dbReference type="NCBI Taxonomy" id="219545"/>
    <lineage>
        <taxon>Eukaryota</taxon>
        <taxon>Metazoa</taxon>
        <taxon>Chordata</taxon>
        <taxon>Craniata</taxon>
        <taxon>Vertebrata</taxon>
        <taxon>Euteleostomi</taxon>
        <taxon>Actinopterygii</taxon>
        <taxon>Neopterygii</taxon>
        <taxon>Teleostei</taxon>
        <taxon>Ostariophysi</taxon>
        <taxon>Siluriformes</taxon>
        <taxon>Ictaluridae</taxon>
        <taxon>Ameiurus</taxon>
    </lineage>
</organism>
<comment type="caution">
    <text evidence="4">The sequence shown here is derived from an EMBL/GenBank/DDBJ whole genome shotgun (WGS) entry which is preliminary data.</text>
</comment>
<keyword evidence="5" id="KW-1185">Reference proteome</keyword>
<dbReference type="AlphaFoldDB" id="A0A7J6A8V4"/>
<keyword evidence="2" id="KW-0539">Nucleus</keyword>
<dbReference type="GO" id="GO:0003677">
    <property type="term" value="F:DNA binding"/>
    <property type="evidence" value="ECO:0007669"/>
    <property type="project" value="InterPro"/>
</dbReference>
<proteinExistence type="predicted"/>
<dbReference type="EMBL" id="JAAGNN010000017">
    <property type="protein sequence ID" value="KAF4078419.1"/>
    <property type="molecule type" value="Genomic_DNA"/>
</dbReference>
<feature type="domain" description="BEN" evidence="3">
    <location>
        <begin position="18"/>
        <end position="77"/>
    </location>
</feature>
<evidence type="ECO:0000256" key="1">
    <source>
        <dbReference type="ARBA" id="ARBA00004123"/>
    </source>
</evidence>
<evidence type="ECO:0000256" key="2">
    <source>
        <dbReference type="ARBA" id="ARBA00023242"/>
    </source>
</evidence>
<gene>
    <name evidence="4" type="ORF">AMELA_G00199030</name>
</gene>